<dbReference type="Pfam" id="PF03140">
    <property type="entry name" value="DUF247"/>
    <property type="match status" value="1"/>
</dbReference>
<keyword evidence="5" id="KW-1185">Reference proteome</keyword>
<dbReference type="PANTHER" id="PTHR31170:SF23">
    <property type="match status" value="1"/>
</dbReference>
<feature type="compositionally biased region" description="Polar residues" evidence="2">
    <location>
        <begin position="89"/>
        <end position="101"/>
    </location>
</feature>
<accession>A0A444XQ15</accession>
<dbReference type="AlphaFoldDB" id="A0A444XQ15"/>
<gene>
    <name evidence="4" type="ORF">Ahy_B09g097824</name>
</gene>
<feature type="region of interest" description="Disordered" evidence="2">
    <location>
        <begin position="87"/>
        <end position="209"/>
    </location>
</feature>
<feature type="region of interest" description="Disordered" evidence="2">
    <location>
        <begin position="308"/>
        <end position="336"/>
    </location>
</feature>
<keyword evidence="1" id="KW-0479">Metal-binding</keyword>
<dbReference type="InterPro" id="IPR004158">
    <property type="entry name" value="DUF247_pln"/>
</dbReference>
<feature type="region of interest" description="Disordered" evidence="2">
    <location>
        <begin position="410"/>
        <end position="438"/>
    </location>
</feature>
<protein>
    <recommendedName>
        <fullName evidence="3">SWIM-type domain-containing protein</fullName>
    </recommendedName>
</protein>
<dbReference type="GO" id="GO:0008270">
    <property type="term" value="F:zinc ion binding"/>
    <property type="evidence" value="ECO:0007669"/>
    <property type="project" value="UniProtKB-KW"/>
</dbReference>
<feature type="compositionally biased region" description="Basic residues" evidence="2">
    <location>
        <begin position="308"/>
        <end position="318"/>
    </location>
</feature>
<feature type="compositionally biased region" description="Polar residues" evidence="2">
    <location>
        <begin position="169"/>
        <end position="184"/>
    </location>
</feature>
<keyword evidence="1" id="KW-0862">Zinc</keyword>
<evidence type="ECO:0000259" key="3">
    <source>
        <dbReference type="PROSITE" id="PS50966"/>
    </source>
</evidence>
<dbReference type="InterPro" id="IPR058594">
    <property type="entry name" value="PB1-like_dom_pln"/>
</dbReference>
<dbReference type="InterPro" id="IPR007527">
    <property type="entry name" value="Znf_SWIM"/>
</dbReference>
<dbReference type="PROSITE" id="PS50966">
    <property type="entry name" value="ZF_SWIM"/>
    <property type="match status" value="1"/>
</dbReference>
<keyword evidence="1" id="KW-0863">Zinc-finger</keyword>
<feature type="compositionally biased region" description="Low complexity" evidence="2">
    <location>
        <begin position="102"/>
        <end position="111"/>
    </location>
</feature>
<evidence type="ECO:0000313" key="4">
    <source>
        <dbReference type="EMBL" id="RYQ91793.1"/>
    </source>
</evidence>
<evidence type="ECO:0000256" key="2">
    <source>
        <dbReference type="SAM" id="MobiDB-lite"/>
    </source>
</evidence>
<dbReference type="Pfam" id="PF26130">
    <property type="entry name" value="PB1-like"/>
    <property type="match status" value="1"/>
</dbReference>
<evidence type="ECO:0000313" key="5">
    <source>
        <dbReference type="Proteomes" id="UP000289738"/>
    </source>
</evidence>
<dbReference type="Proteomes" id="UP000289738">
    <property type="component" value="Chromosome B09"/>
</dbReference>
<reference evidence="4 5" key="1">
    <citation type="submission" date="2019-01" db="EMBL/GenBank/DDBJ databases">
        <title>Sequencing of cultivated peanut Arachis hypogaea provides insights into genome evolution and oil improvement.</title>
        <authorList>
            <person name="Chen X."/>
        </authorList>
    </citation>
    <scope>NUCLEOTIDE SEQUENCE [LARGE SCALE GENOMIC DNA]</scope>
    <source>
        <strain evidence="5">cv. Fuhuasheng</strain>
        <tissue evidence="4">Leaves</tissue>
    </source>
</reference>
<feature type="compositionally biased region" description="Pro residues" evidence="2">
    <location>
        <begin position="112"/>
        <end position="125"/>
    </location>
</feature>
<organism evidence="4 5">
    <name type="scientific">Arachis hypogaea</name>
    <name type="common">Peanut</name>
    <dbReference type="NCBI Taxonomy" id="3818"/>
    <lineage>
        <taxon>Eukaryota</taxon>
        <taxon>Viridiplantae</taxon>
        <taxon>Streptophyta</taxon>
        <taxon>Embryophyta</taxon>
        <taxon>Tracheophyta</taxon>
        <taxon>Spermatophyta</taxon>
        <taxon>Magnoliopsida</taxon>
        <taxon>eudicotyledons</taxon>
        <taxon>Gunneridae</taxon>
        <taxon>Pentapetalae</taxon>
        <taxon>rosids</taxon>
        <taxon>fabids</taxon>
        <taxon>Fabales</taxon>
        <taxon>Fabaceae</taxon>
        <taxon>Papilionoideae</taxon>
        <taxon>50 kb inversion clade</taxon>
        <taxon>dalbergioids sensu lato</taxon>
        <taxon>Dalbergieae</taxon>
        <taxon>Pterocarpus clade</taxon>
        <taxon>Arachis</taxon>
    </lineage>
</organism>
<dbReference type="PANTHER" id="PTHR31170">
    <property type="entry name" value="BNAC04G53230D PROTEIN"/>
    <property type="match status" value="1"/>
</dbReference>
<sequence length="558" mass="62671">MRIQNYYKELGYDNILQCWWLPTGRSLDGGLRAFTSDDELRDMCFAERKNDRVIDLYFEYGVSILELLAGKEVVIWLDDTHEYPELNPESVSFSNPNHSDTNANPSLINNPIPNPPETNPDPIPNPIDANTIPNPNPTKTHVKSILEPKSNLKPKPKSKPNPTFISKPKLTQKSIQKPNPNLNTKLRETTKACSTPKGKGKSKMKSKPQFLPRRITRSQAVGTYRRSTNKGKEVLHVDLTVVVDLKKRLCTCQFWMLTVNKRPEDFCRHLCTMESYNKTYAHHINPLPGQSLWEKSVYSQPQSLNIRRRPGVLTKKRRKDADEGNGGNKKAKPSESLKRHLKTFTCRYCGINPNSMPFLLLLGLALKPTTTVAPIDNPPTAAIVDNSPPVEIELSQPNYEGSQDIAVAAAPTPSRPEKLPTKRRSSPPPQSIGVDPMDGASVATSSRLAIAVIMSGSCSGDMPSQSIGSHSSNSSMQRRRKIKDQTCFCGLKTTIKKSGHILEIPQIELEDKTEIWLRNMVALEQCYYPDEFYITDYTAVLDYLINTEKDADFLVKRG</sequence>
<proteinExistence type="predicted"/>
<comment type="caution">
    <text evidence="4">The sequence shown here is derived from an EMBL/GenBank/DDBJ whole genome shotgun (WGS) entry which is preliminary data.</text>
</comment>
<dbReference type="EMBL" id="SDMP01000019">
    <property type="protein sequence ID" value="RYQ91793.1"/>
    <property type="molecule type" value="Genomic_DNA"/>
</dbReference>
<name>A0A444XQ15_ARAHY</name>
<feature type="domain" description="SWIM-type" evidence="3">
    <location>
        <begin position="239"/>
        <end position="278"/>
    </location>
</feature>
<evidence type="ECO:0000256" key="1">
    <source>
        <dbReference type="PROSITE-ProRule" id="PRU00325"/>
    </source>
</evidence>